<dbReference type="InterPro" id="IPR029033">
    <property type="entry name" value="His_PPase_superfam"/>
</dbReference>
<keyword evidence="3" id="KW-1185">Reference proteome</keyword>
<dbReference type="Pfam" id="PF00328">
    <property type="entry name" value="His_Phos_2"/>
    <property type="match status" value="1"/>
</dbReference>
<accession>A0AAX6MIB7</accession>
<proteinExistence type="predicted"/>
<protein>
    <submittedName>
        <fullName evidence="2">Uncharacterized protein</fullName>
    </submittedName>
</protein>
<reference evidence="2 3" key="1">
    <citation type="journal article" date="2024" name="Front Chem Biol">
        <title>Unveiling the potential of Daldinia eschscholtzii MFLUCC 19-0629 through bioactivity and bioinformatics studies for enhanced sustainable agriculture production.</title>
        <authorList>
            <person name="Brooks S."/>
            <person name="Weaver J.A."/>
            <person name="Klomchit A."/>
            <person name="Alharthi S.A."/>
            <person name="Onlamun T."/>
            <person name="Nurani R."/>
            <person name="Vong T.K."/>
            <person name="Alberti F."/>
            <person name="Greco C."/>
        </authorList>
    </citation>
    <scope>NUCLEOTIDE SEQUENCE [LARGE SCALE GENOMIC DNA]</scope>
    <source>
        <strain evidence="2">MFLUCC 19-0629</strain>
    </source>
</reference>
<sequence>MGLGTLVRLLNPLRSFKFHSLSTRNQAQTYLGFHLSLLKAVMSTEPPISRDMVRDTRTKELTMDGFRCMSDNYTTSGSLSFLPNWQPVLEDPTSQIGMENPTGVKEALDLGYMLRTRYPGLYREGDDFMIWANNYTRVLQTASMFARGYLGVAASQKGSIISVTPRGFPASVGDSLAPSDMCPNFKDSEGGEYKSTWDAIWIPPVQDRLQKLIKGNLSLTASDIAQIPYLCGFESHITGRLSPWCDVLTDEELKQYEYSNDLRYYYGIGPGTDLPKKMMTPFLNTLVGILQNGTRTGTGTNGSTFDIPKLLVSFLNDGQLTELVTASGVFDEQPALSPTEKDDNRLWVGSRYVSMRGTIAFERLNCATKGDDEPGAYPSDGSNDTYIRIKLNDAVYPVPSCNDGPGSSCKLSDYVRYVAEKYTAEGDWITNCNVTVTKDTPTTVKGASFFTDISKPWVKRIEV</sequence>
<dbReference type="Proteomes" id="UP001369815">
    <property type="component" value="Unassembled WGS sequence"/>
</dbReference>
<dbReference type="GO" id="GO:0009277">
    <property type="term" value="C:fungal-type cell wall"/>
    <property type="evidence" value="ECO:0007669"/>
    <property type="project" value="TreeGrafter"/>
</dbReference>
<organism evidence="2 3">
    <name type="scientific">Daldinia eschscholtzii</name>
    <dbReference type="NCBI Taxonomy" id="292717"/>
    <lineage>
        <taxon>Eukaryota</taxon>
        <taxon>Fungi</taxon>
        <taxon>Dikarya</taxon>
        <taxon>Ascomycota</taxon>
        <taxon>Pezizomycotina</taxon>
        <taxon>Sordariomycetes</taxon>
        <taxon>Xylariomycetidae</taxon>
        <taxon>Xylariales</taxon>
        <taxon>Hypoxylaceae</taxon>
        <taxon>Daldinia</taxon>
    </lineage>
</organism>
<dbReference type="CDD" id="cd07061">
    <property type="entry name" value="HP_HAP_like"/>
    <property type="match status" value="1"/>
</dbReference>
<dbReference type="AlphaFoldDB" id="A0AAX6MIB7"/>
<dbReference type="SUPFAM" id="SSF53254">
    <property type="entry name" value="Phosphoglycerate mutase-like"/>
    <property type="match status" value="1"/>
</dbReference>
<dbReference type="EMBL" id="JBANMG010000006">
    <property type="protein sequence ID" value="KAK6952203.1"/>
    <property type="molecule type" value="Genomic_DNA"/>
</dbReference>
<gene>
    <name evidence="2" type="ORF">Daesc_006736</name>
</gene>
<dbReference type="Gene3D" id="3.40.50.1240">
    <property type="entry name" value="Phosphoglycerate mutase-like"/>
    <property type="match status" value="1"/>
</dbReference>
<comment type="caution">
    <text evidence="2">The sequence shown here is derived from an EMBL/GenBank/DDBJ whole genome shotgun (WGS) entry which is preliminary data.</text>
</comment>
<name>A0AAX6MIB7_9PEZI</name>
<evidence type="ECO:0000313" key="3">
    <source>
        <dbReference type="Proteomes" id="UP001369815"/>
    </source>
</evidence>
<dbReference type="PANTHER" id="PTHR20963:SF23">
    <property type="entry name" value="3-PHYTASE"/>
    <property type="match status" value="1"/>
</dbReference>
<evidence type="ECO:0000313" key="2">
    <source>
        <dbReference type="EMBL" id="KAK6952203.1"/>
    </source>
</evidence>
<dbReference type="PANTHER" id="PTHR20963">
    <property type="entry name" value="MULTIPLE INOSITOL POLYPHOSPHATE PHOSPHATASE-RELATED"/>
    <property type="match status" value="1"/>
</dbReference>
<evidence type="ECO:0000256" key="1">
    <source>
        <dbReference type="ARBA" id="ARBA00022801"/>
    </source>
</evidence>
<dbReference type="GO" id="GO:0003993">
    <property type="term" value="F:acid phosphatase activity"/>
    <property type="evidence" value="ECO:0007669"/>
    <property type="project" value="TreeGrafter"/>
</dbReference>
<dbReference type="InterPro" id="IPR000560">
    <property type="entry name" value="His_Pase_clade-2"/>
</dbReference>
<keyword evidence="1" id="KW-0378">Hydrolase</keyword>